<dbReference type="EMBL" id="CM047587">
    <property type="protein sequence ID" value="KAI9906232.1"/>
    <property type="molecule type" value="Genomic_DNA"/>
</dbReference>
<organism evidence="1 2">
    <name type="scientific">Peronosclerospora sorghi</name>
    <dbReference type="NCBI Taxonomy" id="230839"/>
    <lineage>
        <taxon>Eukaryota</taxon>
        <taxon>Sar</taxon>
        <taxon>Stramenopiles</taxon>
        <taxon>Oomycota</taxon>
        <taxon>Peronosporomycetes</taxon>
        <taxon>Peronosporales</taxon>
        <taxon>Peronosporaceae</taxon>
        <taxon>Peronosclerospora</taxon>
    </lineage>
</organism>
<gene>
    <name evidence="1" type="ORF">PsorP6_003867</name>
</gene>
<evidence type="ECO:0000313" key="1">
    <source>
        <dbReference type="EMBL" id="KAI9906232.1"/>
    </source>
</evidence>
<keyword evidence="2" id="KW-1185">Reference proteome</keyword>
<evidence type="ECO:0000313" key="2">
    <source>
        <dbReference type="Proteomes" id="UP001163321"/>
    </source>
</evidence>
<comment type="caution">
    <text evidence="1">The sequence shown here is derived from an EMBL/GenBank/DDBJ whole genome shotgun (WGS) entry which is preliminary data.</text>
</comment>
<accession>A0ACC0VIF4</accession>
<sequence>MVSGPVLTRLNFSIFRGWHIDPITLSYKYMIYDDGDKCMDNDRYSTTIELIPSNNPLLESKLYQLKKTGMCTFRTSLLTYVPEESRVASHGIHTPGVIDISSANESLPVICGKMKCRYEDVAKHVRDLSNQVLSSHKTISSIRAMIVKGSAEPTTLVTNMTLEASKDTLKLSAQVVEKSLELIHEMEDLQRSLTDDFLEREESAKKEVAEQNAEEVKPEKGEFSFIADKQDKVATDIRPGNTLLVTEQSFID</sequence>
<name>A0ACC0VIF4_9STRA</name>
<dbReference type="Proteomes" id="UP001163321">
    <property type="component" value="Chromosome 8"/>
</dbReference>
<protein>
    <submittedName>
        <fullName evidence="1">Uncharacterized protein</fullName>
    </submittedName>
</protein>
<reference evidence="1 2" key="1">
    <citation type="journal article" date="2022" name="bioRxiv">
        <title>The genome of the oomycete Peronosclerospora sorghi, a cosmopolitan pathogen of maize and sorghum, is inflated with dispersed pseudogenes.</title>
        <authorList>
            <person name="Fletcher K."/>
            <person name="Martin F."/>
            <person name="Isakeit T."/>
            <person name="Cavanaugh K."/>
            <person name="Magill C."/>
            <person name="Michelmore R."/>
        </authorList>
    </citation>
    <scope>NUCLEOTIDE SEQUENCE [LARGE SCALE GENOMIC DNA]</scope>
    <source>
        <strain evidence="1">P6</strain>
    </source>
</reference>
<proteinExistence type="predicted"/>